<gene>
    <name evidence="1" type="ORF">SO694_0032101</name>
</gene>
<name>A0ABR1FIS2_AURAN</name>
<dbReference type="Proteomes" id="UP001363151">
    <property type="component" value="Unassembled WGS sequence"/>
</dbReference>
<comment type="caution">
    <text evidence="1">The sequence shown here is derived from an EMBL/GenBank/DDBJ whole genome shotgun (WGS) entry which is preliminary data.</text>
</comment>
<reference evidence="1 2" key="1">
    <citation type="submission" date="2024-03" db="EMBL/GenBank/DDBJ databases">
        <title>Aureococcus anophagefferens CCMP1851 and Kratosvirus quantuckense: Draft genome of a second virus-susceptible host strain in the model system.</title>
        <authorList>
            <person name="Chase E."/>
            <person name="Truchon A.R."/>
            <person name="Schepens W."/>
            <person name="Wilhelm S.W."/>
        </authorList>
    </citation>
    <scope>NUCLEOTIDE SEQUENCE [LARGE SCALE GENOMIC DNA]</scope>
    <source>
        <strain evidence="1 2">CCMP1851</strain>
    </source>
</reference>
<dbReference type="EMBL" id="JBBJCI010000381">
    <property type="protein sequence ID" value="KAK7231632.1"/>
    <property type="molecule type" value="Genomic_DNA"/>
</dbReference>
<evidence type="ECO:0000313" key="2">
    <source>
        <dbReference type="Proteomes" id="UP001363151"/>
    </source>
</evidence>
<sequence>MSQLADLKSRLGIACGKAVDLAVRQGFAGSVAGDDALGLLEQLSGFPQATPGAVSKLKSSSKTFEYSDAEINHTVDIKAYIVHSAGRATALPAILNHR</sequence>
<proteinExistence type="predicted"/>
<evidence type="ECO:0000313" key="1">
    <source>
        <dbReference type="EMBL" id="KAK7231632.1"/>
    </source>
</evidence>
<keyword evidence="2" id="KW-1185">Reference proteome</keyword>
<accession>A0ABR1FIS2</accession>
<protein>
    <submittedName>
        <fullName evidence="1">Uncharacterized protein</fullName>
    </submittedName>
</protein>
<organism evidence="1 2">
    <name type="scientific">Aureococcus anophagefferens</name>
    <name type="common">Harmful bloom alga</name>
    <dbReference type="NCBI Taxonomy" id="44056"/>
    <lineage>
        <taxon>Eukaryota</taxon>
        <taxon>Sar</taxon>
        <taxon>Stramenopiles</taxon>
        <taxon>Ochrophyta</taxon>
        <taxon>Pelagophyceae</taxon>
        <taxon>Pelagomonadales</taxon>
        <taxon>Pelagomonadaceae</taxon>
        <taxon>Aureococcus</taxon>
    </lineage>
</organism>